<dbReference type="InterPro" id="IPR051798">
    <property type="entry name" value="Class-II_PLP-Dep_Aminotrans"/>
</dbReference>
<dbReference type="InterPro" id="IPR015422">
    <property type="entry name" value="PyrdxlP-dep_Trfase_small"/>
</dbReference>
<dbReference type="EMBL" id="DXES01000060">
    <property type="protein sequence ID" value="HIX65179.1"/>
    <property type="molecule type" value="Genomic_DNA"/>
</dbReference>
<name>A0A9D1WQG0_9FIRM</name>
<dbReference type="SUPFAM" id="SSF53383">
    <property type="entry name" value="PLP-dependent transferases"/>
    <property type="match status" value="1"/>
</dbReference>
<comment type="caution">
    <text evidence="7">The sequence shown here is derived from an EMBL/GenBank/DDBJ whole genome shotgun (WGS) entry which is preliminary data.</text>
</comment>
<dbReference type="Gene3D" id="3.90.1150.10">
    <property type="entry name" value="Aspartate Aminotransferase, domain 1"/>
    <property type="match status" value="1"/>
</dbReference>
<dbReference type="NCBIfam" id="TIGR04350">
    <property type="entry name" value="C_S_lyase_PatB"/>
    <property type="match status" value="1"/>
</dbReference>
<sequence length="390" mass="44377">MVYNFDEIVDRSHNYAAKFEEAVLHYGTNDVIPLWIADMDFRTAQPVIDAIKERADQGIFGYTYRPDEYFACIADWQERRNGYRPDTGKMAFAPGVVPGIRMNLLLFTKPGDKVLILQPVYHPFADVVNNTGRTLVVSELKREGDTWKVDFEDFEEKAKSGVTYFILCNPHNPVGRVWTKEELTRMGEICLRHGVKILSDEIHSDLMLKGNHHNMMLDTTPEIAAITTTFIAPSKTFNLAGLQSSTIVFDTVEHKDIYVADLKCQDIARNNCFSLVATMAAYRYGEEWLDQLLVYLEDNMKFIRQYCQENIPQLHPNDPEATYLCWIDARELGMDDDELQKFMVEKAGVAFGRGEEFGKGGSGFLRLNAACPRSVIEKALKQVKDAIATL</sequence>
<dbReference type="CDD" id="cd00609">
    <property type="entry name" value="AAT_like"/>
    <property type="match status" value="1"/>
</dbReference>
<evidence type="ECO:0000313" key="8">
    <source>
        <dbReference type="Proteomes" id="UP000886800"/>
    </source>
</evidence>
<dbReference type="EC" id="4.4.1.13" evidence="2"/>
<proteinExistence type="inferred from homology"/>
<dbReference type="Pfam" id="PF00155">
    <property type="entry name" value="Aminotran_1_2"/>
    <property type="match status" value="1"/>
</dbReference>
<evidence type="ECO:0000256" key="1">
    <source>
        <dbReference type="ARBA" id="ARBA00001933"/>
    </source>
</evidence>
<dbReference type="InterPro" id="IPR004839">
    <property type="entry name" value="Aminotransferase_I/II_large"/>
</dbReference>
<protein>
    <recommendedName>
        <fullName evidence="2">cysteine-S-conjugate beta-lyase</fullName>
        <ecNumber evidence="2">4.4.1.13</ecNumber>
    </recommendedName>
</protein>
<gene>
    <name evidence="7" type="ORF">H9736_02915</name>
</gene>
<comment type="cofactor">
    <cofactor evidence="1">
        <name>pyridoxal 5'-phosphate</name>
        <dbReference type="ChEBI" id="CHEBI:597326"/>
    </cofactor>
</comment>
<dbReference type="InterPro" id="IPR015421">
    <property type="entry name" value="PyrdxlP-dep_Trfase_major"/>
</dbReference>
<organism evidence="7 8">
    <name type="scientific">Candidatus Anaerotruncus excrementipullorum</name>
    <dbReference type="NCBI Taxonomy" id="2838465"/>
    <lineage>
        <taxon>Bacteria</taxon>
        <taxon>Bacillati</taxon>
        <taxon>Bacillota</taxon>
        <taxon>Clostridia</taxon>
        <taxon>Eubacteriales</taxon>
        <taxon>Oscillospiraceae</taxon>
        <taxon>Anaerotruncus</taxon>
    </lineage>
</organism>
<reference evidence="7" key="2">
    <citation type="submission" date="2021-04" db="EMBL/GenBank/DDBJ databases">
        <authorList>
            <person name="Gilroy R."/>
        </authorList>
    </citation>
    <scope>NUCLEOTIDE SEQUENCE</scope>
    <source>
        <strain evidence="7">CHK188-5543</strain>
    </source>
</reference>
<keyword evidence="3" id="KW-0663">Pyridoxal phosphate</keyword>
<evidence type="ECO:0000256" key="2">
    <source>
        <dbReference type="ARBA" id="ARBA00012224"/>
    </source>
</evidence>
<reference evidence="7" key="1">
    <citation type="journal article" date="2021" name="PeerJ">
        <title>Extensive microbial diversity within the chicken gut microbiome revealed by metagenomics and culture.</title>
        <authorList>
            <person name="Gilroy R."/>
            <person name="Ravi A."/>
            <person name="Getino M."/>
            <person name="Pursley I."/>
            <person name="Horton D.L."/>
            <person name="Alikhan N.F."/>
            <person name="Baker D."/>
            <person name="Gharbi K."/>
            <person name="Hall N."/>
            <person name="Watson M."/>
            <person name="Adriaenssens E.M."/>
            <person name="Foster-Nyarko E."/>
            <person name="Jarju S."/>
            <person name="Secka A."/>
            <person name="Antonio M."/>
            <person name="Oren A."/>
            <person name="Chaudhuri R.R."/>
            <person name="La Ragione R."/>
            <person name="Hildebrand F."/>
            <person name="Pallen M.J."/>
        </authorList>
    </citation>
    <scope>NUCLEOTIDE SEQUENCE</scope>
    <source>
        <strain evidence="7">CHK188-5543</strain>
    </source>
</reference>
<keyword evidence="4 7" id="KW-0456">Lyase</keyword>
<evidence type="ECO:0000313" key="7">
    <source>
        <dbReference type="EMBL" id="HIX65179.1"/>
    </source>
</evidence>
<feature type="domain" description="Aminotransferase class I/classII large" evidence="6">
    <location>
        <begin position="30"/>
        <end position="381"/>
    </location>
</feature>
<dbReference type="Proteomes" id="UP000886800">
    <property type="component" value="Unassembled WGS sequence"/>
</dbReference>
<dbReference type="InterPro" id="IPR015424">
    <property type="entry name" value="PyrdxlP-dep_Trfase"/>
</dbReference>
<evidence type="ECO:0000256" key="3">
    <source>
        <dbReference type="ARBA" id="ARBA00022898"/>
    </source>
</evidence>
<comment type="similarity">
    <text evidence="5">Belongs to the class-II pyridoxal-phosphate-dependent aminotransferase family. MalY/PatB cystathionine beta-lyase subfamily.</text>
</comment>
<dbReference type="GO" id="GO:0030170">
    <property type="term" value="F:pyridoxal phosphate binding"/>
    <property type="evidence" value="ECO:0007669"/>
    <property type="project" value="InterPro"/>
</dbReference>
<evidence type="ECO:0000259" key="6">
    <source>
        <dbReference type="Pfam" id="PF00155"/>
    </source>
</evidence>
<dbReference type="PANTHER" id="PTHR43525:SF1">
    <property type="entry name" value="PROTEIN MALY"/>
    <property type="match status" value="1"/>
</dbReference>
<evidence type="ECO:0000256" key="4">
    <source>
        <dbReference type="ARBA" id="ARBA00023239"/>
    </source>
</evidence>
<dbReference type="GO" id="GO:0047804">
    <property type="term" value="F:cysteine-S-conjugate beta-lyase activity"/>
    <property type="evidence" value="ECO:0007669"/>
    <property type="project" value="UniProtKB-EC"/>
</dbReference>
<accession>A0A9D1WQG0</accession>
<dbReference type="PANTHER" id="PTHR43525">
    <property type="entry name" value="PROTEIN MALY"/>
    <property type="match status" value="1"/>
</dbReference>
<dbReference type="InterPro" id="IPR027619">
    <property type="entry name" value="C-S_lyase_PatB-like"/>
</dbReference>
<dbReference type="AlphaFoldDB" id="A0A9D1WQG0"/>
<dbReference type="Gene3D" id="3.40.640.10">
    <property type="entry name" value="Type I PLP-dependent aspartate aminotransferase-like (Major domain)"/>
    <property type="match status" value="1"/>
</dbReference>
<evidence type="ECO:0000256" key="5">
    <source>
        <dbReference type="ARBA" id="ARBA00037974"/>
    </source>
</evidence>